<comment type="caution">
    <text evidence="3">The sequence shown here is derived from an EMBL/GenBank/DDBJ whole genome shotgun (WGS) entry which is preliminary data.</text>
</comment>
<proteinExistence type="predicted"/>
<dbReference type="PROSITE" id="PS50889">
    <property type="entry name" value="S4"/>
    <property type="match status" value="1"/>
</dbReference>
<keyword evidence="4" id="KW-1185">Reference proteome</keyword>
<sequence length="87" mass="9454">MADTTLRLDQFLCFARFARTRSIAQALIGEGHIRLDGRAIHKSSAQVKVGSVLGLPVGGQVRVVRVEAIPDRRGPAPEAQACYRDLV</sequence>
<evidence type="ECO:0000256" key="1">
    <source>
        <dbReference type="PROSITE-ProRule" id="PRU00182"/>
    </source>
</evidence>
<dbReference type="EMBL" id="JACEIB010000001">
    <property type="protein sequence ID" value="MBA2932507.1"/>
    <property type="molecule type" value="Genomic_DNA"/>
</dbReference>
<dbReference type="InterPro" id="IPR002942">
    <property type="entry name" value="S4_RNA-bd"/>
</dbReference>
<evidence type="ECO:0000313" key="4">
    <source>
        <dbReference type="Proteomes" id="UP000570166"/>
    </source>
</evidence>
<accession>A0A838L0D6</accession>
<dbReference type="RefSeq" id="WP_160364630.1">
    <property type="nucleotide sequence ID" value="NZ_JACEIB010000001.1"/>
</dbReference>
<feature type="domain" description="RNA-binding S4" evidence="2">
    <location>
        <begin position="6"/>
        <end position="69"/>
    </location>
</feature>
<organism evidence="3 4">
    <name type="scientific">Sphingomonas chungangi</name>
    <dbReference type="NCBI Taxonomy" id="2683589"/>
    <lineage>
        <taxon>Bacteria</taxon>
        <taxon>Pseudomonadati</taxon>
        <taxon>Pseudomonadota</taxon>
        <taxon>Alphaproteobacteria</taxon>
        <taxon>Sphingomonadales</taxon>
        <taxon>Sphingomonadaceae</taxon>
        <taxon>Sphingomonas</taxon>
    </lineage>
</organism>
<dbReference type="AlphaFoldDB" id="A0A838L0D6"/>
<dbReference type="SMART" id="SM00363">
    <property type="entry name" value="S4"/>
    <property type="match status" value="1"/>
</dbReference>
<gene>
    <name evidence="3" type="ORF">HZF05_00230</name>
</gene>
<dbReference type="Gene3D" id="3.10.290.10">
    <property type="entry name" value="RNA-binding S4 domain"/>
    <property type="match status" value="1"/>
</dbReference>
<dbReference type="CDD" id="cd00165">
    <property type="entry name" value="S4"/>
    <property type="match status" value="1"/>
</dbReference>
<dbReference type="InterPro" id="IPR036986">
    <property type="entry name" value="S4_RNA-bd_sf"/>
</dbReference>
<name>A0A838L0D6_9SPHN</name>
<evidence type="ECO:0000259" key="2">
    <source>
        <dbReference type="SMART" id="SM00363"/>
    </source>
</evidence>
<dbReference type="GO" id="GO:0003723">
    <property type="term" value="F:RNA binding"/>
    <property type="evidence" value="ECO:0007669"/>
    <property type="project" value="UniProtKB-KW"/>
</dbReference>
<reference evidence="3 4" key="1">
    <citation type="submission" date="2020-07" db="EMBL/GenBank/DDBJ databases">
        <authorList>
            <person name="Sun Q."/>
        </authorList>
    </citation>
    <scope>NUCLEOTIDE SEQUENCE [LARGE SCALE GENOMIC DNA]</scope>
    <source>
        <strain evidence="3 4">CGMCC 1.13654</strain>
    </source>
</reference>
<keyword evidence="1" id="KW-0694">RNA-binding</keyword>
<dbReference type="Pfam" id="PF01479">
    <property type="entry name" value="S4"/>
    <property type="match status" value="1"/>
</dbReference>
<protein>
    <submittedName>
        <fullName evidence="3">RNA-binding S4 domain-containing protein</fullName>
    </submittedName>
</protein>
<dbReference type="SUPFAM" id="SSF55174">
    <property type="entry name" value="Alpha-L RNA-binding motif"/>
    <property type="match status" value="1"/>
</dbReference>
<evidence type="ECO:0000313" key="3">
    <source>
        <dbReference type="EMBL" id="MBA2932507.1"/>
    </source>
</evidence>
<dbReference type="Proteomes" id="UP000570166">
    <property type="component" value="Unassembled WGS sequence"/>
</dbReference>